<evidence type="ECO:0000313" key="2">
    <source>
        <dbReference type="Proteomes" id="UP000199072"/>
    </source>
</evidence>
<accession>A0A1G7EIA4</accession>
<sequence length="464" mass="53974">MDKDKVRRPYLSLIFVTMLIYLDLNVIQDIKQAGGEELLMRIKQDQQRNVYCFSEAHLYDLSRDQTDHKYTDMELIAEVAGDHCIYFEGDRVRFDYETPREYFGRFDWSTVSAAWQSLPDEANLLFDVFKLMPLNFTAALHDLTLPEDMPDVFKDLLTQTVTYYDFFAAFMDYTVELSEKQKSFRALLQYLRSQDLLINYYEYFGLKGYDGTRITDQAAFLESYSAFCAKNVPKMTVYQSFIRMYYCLEFLGLVKGKADKQKMMNLANDGRHAFFGGYCDIVVSKDEDFRNKAKFMYEACGIHPWVIGPDEFRDWITAGPPNDDTLGELYQLIGKVGELECIDEHETDDTRYTTFALPRLFYDYFGLLTFGENEGKYFFYLTAEKLRFNRGTWTPQISVPVGLLLKELGMDLQGKGEFQRSEVTASGWPGRAWLYGNSIVELICEQDLYLKFNPVNDIPAADKV</sequence>
<organism evidence="1 2">
    <name type="scientific">Mucilaginibacter pineti</name>
    <dbReference type="NCBI Taxonomy" id="1391627"/>
    <lineage>
        <taxon>Bacteria</taxon>
        <taxon>Pseudomonadati</taxon>
        <taxon>Bacteroidota</taxon>
        <taxon>Sphingobacteriia</taxon>
        <taxon>Sphingobacteriales</taxon>
        <taxon>Sphingobacteriaceae</taxon>
        <taxon>Mucilaginibacter</taxon>
    </lineage>
</organism>
<evidence type="ECO:0000313" key="1">
    <source>
        <dbReference type="EMBL" id="SDE63394.1"/>
    </source>
</evidence>
<gene>
    <name evidence="1" type="ORF">SAMN05216464_10839</name>
</gene>
<dbReference type="STRING" id="1391627.SAMN05216464_10839"/>
<name>A0A1G7EIA4_9SPHI</name>
<dbReference type="AlphaFoldDB" id="A0A1G7EIA4"/>
<protein>
    <submittedName>
        <fullName evidence="1">Uncharacterized protein</fullName>
    </submittedName>
</protein>
<dbReference type="Proteomes" id="UP000199072">
    <property type="component" value="Unassembled WGS sequence"/>
</dbReference>
<dbReference type="EMBL" id="FNAI01000008">
    <property type="protein sequence ID" value="SDE63394.1"/>
    <property type="molecule type" value="Genomic_DNA"/>
</dbReference>
<proteinExistence type="predicted"/>
<reference evidence="1 2" key="1">
    <citation type="submission" date="2016-10" db="EMBL/GenBank/DDBJ databases">
        <authorList>
            <person name="de Groot N.N."/>
        </authorList>
    </citation>
    <scope>NUCLEOTIDE SEQUENCE [LARGE SCALE GENOMIC DNA]</scope>
    <source>
        <strain evidence="1 2">47C3B</strain>
    </source>
</reference>
<keyword evidence="2" id="KW-1185">Reference proteome</keyword>